<dbReference type="Proteomes" id="UP000095283">
    <property type="component" value="Unplaced"/>
</dbReference>
<accession>A0A1I7W682</accession>
<evidence type="ECO:0000313" key="1">
    <source>
        <dbReference type="Proteomes" id="UP000095283"/>
    </source>
</evidence>
<keyword evidence="1" id="KW-1185">Reference proteome</keyword>
<dbReference type="AlphaFoldDB" id="A0A1I7W682"/>
<evidence type="ECO:0000313" key="2">
    <source>
        <dbReference type="WBParaSite" id="Hba_00129"/>
    </source>
</evidence>
<name>A0A1I7W682_HETBA</name>
<organism evidence="1 2">
    <name type="scientific">Heterorhabditis bacteriophora</name>
    <name type="common">Entomopathogenic nematode worm</name>
    <dbReference type="NCBI Taxonomy" id="37862"/>
    <lineage>
        <taxon>Eukaryota</taxon>
        <taxon>Metazoa</taxon>
        <taxon>Ecdysozoa</taxon>
        <taxon>Nematoda</taxon>
        <taxon>Chromadorea</taxon>
        <taxon>Rhabditida</taxon>
        <taxon>Rhabditina</taxon>
        <taxon>Rhabditomorpha</taxon>
        <taxon>Strongyloidea</taxon>
        <taxon>Heterorhabditidae</taxon>
        <taxon>Heterorhabditis</taxon>
    </lineage>
</organism>
<dbReference type="WBParaSite" id="Hba_00129">
    <property type="protein sequence ID" value="Hba_00129"/>
    <property type="gene ID" value="Hba_00129"/>
</dbReference>
<sequence>MAVQKLLTYKFTLLPSVTILHISSVSLIPITDFNDCSSMNRSCDQQWCLGTHL</sequence>
<protein>
    <submittedName>
        <fullName evidence="2">Uncharacterized protein</fullName>
    </submittedName>
</protein>
<reference evidence="2" key="1">
    <citation type="submission" date="2016-11" db="UniProtKB">
        <authorList>
            <consortium name="WormBaseParasite"/>
        </authorList>
    </citation>
    <scope>IDENTIFICATION</scope>
</reference>
<proteinExistence type="predicted"/>